<evidence type="ECO:0000256" key="3">
    <source>
        <dbReference type="ARBA" id="ARBA00012560"/>
    </source>
</evidence>
<name>A0A2I1IK55_9ACTO</name>
<proteinExistence type="inferred from homology"/>
<dbReference type="InterPro" id="IPR048458">
    <property type="entry name" value="MalQ_N"/>
</dbReference>
<dbReference type="Pfam" id="PF02446">
    <property type="entry name" value="Glyco_hydro_77"/>
    <property type="match status" value="1"/>
</dbReference>
<evidence type="ECO:0000256" key="4">
    <source>
        <dbReference type="ARBA" id="ARBA00020295"/>
    </source>
</evidence>
<evidence type="ECO:0000256" key="1">
    <source>
        <dbReference type="ARBA" id="ARBA00000439"/>
    </source>
</evidence>
<evidence type="ECO:0000256" key="5">
    <source>
        <dbReference type="ARBA" id="ARBA00022676"/>
    </source>
</evidence>
<comment type="caution">
    <text evidence="12">The sequence shown here is derived from an EMBL/GenBank/DDBJ whole genome shotgun (WGS) entry which is preliminary data.</text>
</comment>
<dbReference type="Pfam" id="PF21226">
    <property type="entry name" value="MalQ_N"/>
    <property type="match status" value="1"/>
</dbReference>
<dbReference type="GO" id="GO:0004134">
    <property type="term" value="F:4-alpha-glucanotransferase activity"/>
    <property type="evidence" value="ECO:0007669"/>
    <property type="project" value="UniProtKB-EC"/>
</dbReference>
<organism evidence="12 13">
    <name type="scientific">Winkia neuii</name>
    <dbReference type="NCBI Taxonomy" id="33007"/>
    <lineage>
        <taxon>Bacteria</taxon>
        <taxon>Bacillati</taxon>
        <taxon>Actinomycetota</taxon>
        <taxon>Actinomycetes</taxon>
        <taxon>Actinomycetales</taxon>
        <taxon>Actinomycetaceae</taxon>
        <taxon>Winkia</taxon>
    </lineage>
</organism>
<dbReference type="NCBIfam" id="TIGR00217">
    <property type="entry name" value="malQ"/>
    <property type="match status" value="1"/>
</dbReference>
<evidence type="ECO:0000256" key="9">
    <source>
        <dbReference type="ARBA" id="ARBA00031501"/>
    </source>
</evidence>
<evidence type="ECO:0000256" key="8">
    <source>
        <dbReference type="ARBA" id="ARBA00031423"/>
    </source>
</evidence>
<dbReference type="RefSeq" id="WP_024332269.1">
    <property type="nucleotide sequence ID" value="NZ_JASOXK010000004.1"/>
</dbReference>
<accession>A0A2I1IK55</accession>
<evidence type="ECO:0000313" key="12">
    <source>
        <dbReference type="EMBL" id="PKY71503.1"/>
    </source>
</evidence>
<dbReference type="Proteomes" id="UP000235122">
    <property type="component" value="Unassembled WGS sequence"/>
</dbReference>
<keyword evidence="6 10" id="KW-0808">Transferase</keyword>
<dbReference type="InterPro" id="IPR017853">
    <property type="entry name" value="GH"/>
</dbReference>
<dbReference type="PANTHER" id="PTHR32438:SF5">
    <property type="entry name" value="4-ALPHA-GLUCANOTRANSFERASE DPE1, CHLOROPLASTIC_AMYLOPLASTIC"/>
    <property type="match status" value="1"/>
</dbReference>
<evidence type="ECO:0000259" key="11">
    <source>
        <dbReference type="Pfam" id="PF21226"/>
    </source>
</evidence>
<protein>
    <recommendedName>
        <fullName evidence="4 10">4-alpha-glucanotransferase</fullName>
        <ecNumber evidence="3 10">2.4.1.25</ecNumber>
    </recommendedName>
    <alternativeName>
        <fullName evidence="8 10">Amylomaltase</fullName>
    </alternativeName>
    <alternativeName>
        <fullName evidence="9 10">Disproportionating enzyme</fullName>
    </alternativeName>
</protein>
<dbReference type="PANTHER" id="PTHR32438">
    <property type="entry name" value="4-ALPHA-GLUCANOTRANSFERASE DPE1, CHLOROPLASTIC/AMYLOPLASTIC"/>
    <property type="match status" value="1"/>
</dbReference>
<evidence type="ECO:0000313" key="13">
    <source>
        <dbReference type="Proteomes" id="UP000235122"/>
    </source>
</evidence>
<keyword evidence="13" id="KW-1185">Reference proteome</keyword>
<dbReference type="STRING" id="33007.HMPREF3198_01782"/>
<reference evidence="12 13" key="1">
    <citation type="submission" date="2017-12" db="EMBL/GenBank/DDBJ databases">
        <title>Phylogenetic diversity of female urinary microbiome.</title>
        <authorList>
            <person name="Thomas-White K."/>
            <person name="Wolfe A.J."/>
        </authorList>
    </citation>
    <scope>NUCLEOTIDE SEQUENCE [LARGE SCALE GENOMIC DNA]</scope>
    <source>
        <strain evidence="12 13">UMB0402</strain>
    </source>
</reference>
<evidence type="ECO:0000256" key="10">
    <source>
        <dbReference type="RuleBase" id="RU361207"/>
    </source>
</evidence>
<evidence type="ECO:0000256" key="7">
    <source>
        <dbReference type="ARBA" id="ARBA00023277"/>
    </source>
</evidence>
<evidence type="ECO:0000256" key="6">
    <source>
        <dbReference type="ARBA" id="ARBA00022679"/>
    </source>
</evidence>
<dbReference type="EC" id="2.4.1.25" evidence="3 10"/>
<comment type="similarity">
    <text evidence="2 10">Belongs to the disproportionating enzyme family.</text>
</comment>
<dbReference type="Gene3D" id="3.20.20.80">
    <property type="entry name" value="Glycosidases"/>
    <property type="match status" value="1"/>
</dbReference>
<comment type="catalytic activity">
    <reaction evidence="1 10">
        <text>Transfers a segment of a (1-&gt;4)-alpha-D-glucan to a new position in an acceptor, which may be glucose or a (1-&gt;4)-alpha-D-glucan.</text>
        <dbReference type="EC" id="2.4.1.25"/>
    </reaction>
</comment>
<keyword evidence="7 10" id="KW-0119">Carbohydrate metabolism</keyword>
<dbReference type="GeneID" id="35866424"/>
<feature type="domain" description="MalQ N-terminal beta-sandwich" evidence="11">
    <location>
        <begin position="70"/>
        <end position="160"/>
    </location>
</feature>
<dbReference type="GO" id="GO:0005975">
    <property type="term" value="P:carbohydrate metabolic process"/>
    <property type="evidence" value="ECO:0007669"/>
    <property type="project" value="InterPro"/>
</dbReference>
<sequence>MSITDIDSLCSLAQKCGIATEYWDYSGSHVQVSVDTLTAVLASLGHRVESDEDLYREHLCVDEAPWKDVLPKCRVQKAGVGGFLPVHVPHGSKVWVEVYLEGGGTRQLAQLDRYVPPREVEGNLIGEASFLVPEDLPLGWHTLVAHLEDGDHEAPLAITPRSLPRFAKAKAWGLTGQLYSIVGKRSWAFGDSNDLSNLGAIGAERGADFLLINPVHAASPASPIAPSPYLPVSRRFVSPLYINVETIPEYAWLGEQDREQITKLKRQATFDAQGLIDRDSSWGAKSKALQVVYRAPREPYRQAAFERFCRVNGKALRAFAEWSALVEEFGIEGIDPKGSSRMSRALERLGERVDFHMWAQWIVFDQLNAAQRRAKEAGMEIGIMHDLAVGVHPCAADRWFDPEVFAEHMYVGAPADMYNQLGQNWSQPPWRPDKLEERAYEPLREMISNVCSLGGAVRIDHIMGLFRLWWIPDTAASPAQGTYVRYNHEAMVGVVLLEAYRAGAVIVGEDLGTVEPWVREYLSECGILGTSVLWFDVDAEGKPIPAAQRKANQLASVHTHDMAPTAGYLNEVHLDLAEALHLLEISPEQARCDARKKREAMLAALEQEGFLSASGREDEQEVVEALNRYACSGPAQLVCVSIADAVGERRLQNQPGTDQEYPNWRVPLADGTGAPVRVEELANNKRFLSLTKIVEKSVAQDSESLA</sequence>
<dbReference type="InterPro" id="IPR003385">
    <property type="entry name" value="Glyco_hydro_77"/>
</dbReference>
<keyword evidence="5 10" id="KW-0328">Glycosyltransferase</keyword>
<gene>
    <name evidence="12" type="primary">malQ</name>
    <name evidence="12" type="ORF">CYJ19_09785</name>
</gene>
<dbReference type="AlphaFoldDB" id="A0A2I1IK55"/>
<evidence type="ECO:0000256" key="2">
    <source>
        <dbReference type="ARBA" id="ARBA00005684"/>
    </source>
</evidence>
<dbReference type="SUPFAM" id="SSF51445">
    <property type="entry name" value="(Trans)glycosidases"/>
    <property type="match status" value="1"/>
</dbReference>
<dbReference type="EMBL" id="PKKO01000006">
    <property type="protein sequence ID" value="PKY71503.1"/>
    <property type="molecule type" value="Genomic_DNA"/>
</dbReference>